<keyword evidence="2" id="KW-0812">Transmembrane</keyword>
<dbReference type="EMBL" id="OZ034813">
    <property type="protein sequence ID" value="CAL1354533.1"/>
    <property type="molecule type" value="Genomic_DNA"/>
</dbReference>
<evidence type="ECO:0000256" key="1">
    <source>
        <dbReference type="SAM" id="MobiDB-lite"/>
    </source>
</evidence>
<feature type="compositionally biased region" description="Pro residues" evidence="1">
    <location>
        <begin position="75"/>
        <end position="86"/>
    </location>
</feature>
<feature type="transmembrane region" description="Helical" evidence="2">
    <location>
        <begin position="25"/>
        <end position="47"/>
    </location>
</feature>
<dbReference type="AlphaFoldDB" id="A0AAV2CFA3"/>
<accession>A0AAV2CFA3</accession>
<gene>
    <name evidence="3" type="ORF">LTRI10_LOCUS2336</name>
</gene>
<reference evidence="3 4" key="1">
    <citation type="submission" date="2024-04" db="EMBL/GenBank/DDBJ databases">
        <authorList>
            <person name="Fracassetti M."/>
        </authorList>
    </citation>
    <scope>NUCLEOTIDE SEQUENCE [LARGE SCALE GENOMIC DNA]</scope>
</reference>
<organism evidence="3 4">
    <name type="scientific">Linum trigynum</name>
    <dbReference type="NCBI Taxonomy" id="586398"/>
    <lineage>
        <taxon>Eukaryota</taxon>
        <taxon>Viridiplantae</taxon>
        <taxon>Streptophyta</taxon>
        <taxon>Embryophyta</taxon>
        <taxon>Tracheophyta</taxon>
        <taxon>Spermatophyta</taxon>
        <taxon>Magnoliopsida</taxon>
        <taxon>eudicotyledons</taxon>
        <taxon>Gunneridae</taxon>
        <taxon>Pentapetalae</taxon>
        <taxon>rosids</taxon>
        <taxon>fabids</taxon>
        <taxon>Malpighiales</taxon>
        <taxon>Linaceae</taxon>
        <taxon>Linum</taxon>
    </lineage>
</organism>
<proteinExistence type="predicted"/>
<evidence type="ECO:0000313" key="4">
    <source>
        <dbReference type="Proteomes" id="UP001497516"/>
    </source>
</evidence>
<evidence type="ECO:0000256" key="2">
    <source>
        <dbReference type="SAM" id="Phobius"/>
    </source>
</evidence>
<keyword evidence="2" id="KW-0472">Membrane</keyword>
<sequence length="86" mass="8252">MTATDDGAIISAGDKALSLMVGGSIMVMMLLMAAVGGGGDYVAALVVSCSATRASSLPGRGAPLAVPRGSASPRAPLPPPTGSPAQ</sequence>
<protein>
    <submittedName>
        <fullName evidence="3">Uncharacterized protein</fullName>
    </submittedName>
</protein>
<dbReference type="Proteomes" id="UP001497516">
    <property type="component" value="Chromosome 1"/>
</dbReference>
<feature type="region of interest" description="Disordered" evidence="1">
    <location>
        <begin position="54"/>
        <end position="86"/>
    </location>
</feature>
<keyword evidence="2" id="KW-1133">Transmembrane helix</keyword>
<name>A0AAV2CFA3_9ROSI</name>
<keyword evidence="4" id="KW-1185">Reference proteome</keyword>
<evidence type="ECO:0000313" key="3">
    <source>
        <dbReference type="EMBL" id="CAL1354533.1"/>
    </source>
</evidence>